<evidence type="ECO:0000256" key="6">
    <source>
        <dbReference type="ARBA" id="ARBA00023077"/>
    </source>
</evidence>
<evidence type="ECO:0000256" key="9">
    <source>
        <dbReference type="ARBA" id="ARBA00023237"/>
    </source>
</evidence>
<keyword evidence="16" id="KW-1185">Reference proteome</keyword>
<proteinExistence type="inferred from homology"/>
<gene>
    <name evidence="15" type="ORF">DFR42_102691</name>
</gene>
<keyword evidence="6 11" id="KW-0798">TonB box</keyword>
<evidence type="ECO:0000256" key="4">
    <source>
        <dbReference type="ARBA" id="ARBA00022452"/>
    </source>
</evidence>
<name>A0A318JFB3_9BURK</name>
<evidence type="ECO:0000256" key="8">
    <source>
        <dbReference type="ARBA" id="ARBA00023170"/>
    </source>
</evidence>
<evidence type="ECO:0000256" key="2">
    <source>
        <dbReference type="ARBA" id="ARBA00009810"/>
    </source>
</evidence>
<keyword evidence="8 15" id="KW-0675">Receptor</keyword>
<evidence type="ECO:0000256" key="10">
    <source>
        <dbReference type="PROSITE-ProRule" id="PRU01360"/>
    </source>
</evidence>
<protein>
    <submittedName>
        <fullName evidence="15">Iron complex outermembrane receptor protein</fullName>
    </submittedName>
</protein>
<dbReference type="SUPFAM" id="SSF56935">
    <property type="entry name" value="Porins"/>
    <property type="match status" value="1"/>
</dbReference>
<evidence type="ECO:0000259" key="14">
    <source>
        <dbReference type="Pfam" id="PF07715"/>
    </source>
</evidence>
<accession>A0A318JFB3</accession>
<sequence length="897" mass="96251">MKDDKKFPRPVFVLSSIALAVLAVVNQAQAQEIQRVEVTGSSIKRLATEASLPVTMVSGEELEKRGMTTLADLMMALPESASLAPSNAGSGTNINLRGLGVNRTLVLLNGRRLANEAIADGYANLDVIPMSAIARVEILRDGASSIYGSDAIGGVVNFITKRTVVGNSVSAQYVKPQKTGGGDEQRVSATVGVGDLEKDGWNLYGTIDAHRRSRLLASDRAELSTTEMLTSIGRAPTLGSGGYAMPANFTTATNKTAANPYYASNCQGPYSIQGAKNTCILNAAYYGTALYGNEQVTFYAKATKKFNDEHILSIDYMRGQEHILGTKNPTTSLAANNVNALLPSTSKWYPGGTGGVPAVAGLKGEPLTVTWSVADLAEAVTKDVQVNQRIAINDEGRFGNWDYKAGFVYGHSQRDNYYESGYVDGAALLTGIANGTLNPFGLQDAAGKAYLASIGVDGAQNRHSVSTFTGIDFTASTELTKLAGGPLTLALGADLHRDTTEDTKTAITSIVTYAASGPSRGQGARNVAALYAEMEIPVTKDLNFNVAVRDDHFSDFGNTINPKASFRYQPMKSLMFRGSANTGFRAPTLFDRYGYRVAGANATTAAKWDDPVQCPGGTPGVAGTGKALPGLVASAVCNVSLPRQTGSNPDLVPETSRGFTLGIVTEPLQNLTVSADYWHIEMKDMLANLPEQVYFLNPTKYADLFVRNADGSLAYIKNITMNLGGQKASGIDVSMAYDIPRTSIGNFKFQLNGTYLTQFDNQLEKDSAYVSNVGRFGVASNGTTSSLPIITFRWKHTLTMSWTKGDWSSQLTQNYNTGYHDQNLIAAQYFRDIEPYQVWNLTASYRGFKNLTLSAGITNLLDAKPPITNHSGYTYGYLSSAASPIGRAFNARLSYNF</sequence>
<reference evidence="15 16" key="1">
    <citation type="submission" date="2018-05" db="EMBL/GenBank/DDBJ databases">
        <title>Genomic Encyclopedia of Type Strains, Phase IV (KMG-IV): sequencing the most valuable type-strain genomes for metagenomic binning, comparative biology and taxonomic classification.</title>
        <authorList>
            <person name="Goeker M."/>
        </authorList>
    </citation>
    <scope>NUCLEOTIDE SEQUENCE [LARGE SCALE GENOMIC DNA]</scope>
    <source>
        <strain evidence="15 16">DSM 19792</strain>
    </source>
</reference>
<dbReference type="OrthoDB" id="8530571at2"/>
<evidence type="ECO:0000259" key="13">
    <source>
        <dbReference type="Pfam" id="PF00593"/>
    </source>
</evidence>
<evidence type="ECO:0000256" key="11">
    <source>
        <dbReference type="RuleBase" id="RU003357"/>
    </source>
</evidence>
<evidence type="ECO:0000313" key="15">
    <source>
        <dbReference type="EMBL" id="PXX45463.1"/>
    </source>
</evidence>
<keyword evidence="3 10" id="KW-0813">Transport</keyword>
<comment type="caution">
    <text evidence="15">The sequence shown here is derived from an EMBL/GenBank/DDBJ whole genome shotgun (WGS) entry which is preliminary data.</text>
</comment>
<dbReference type="RefSeq" id="WP_110254890.1">
    <property type="nucleotide sequence ID" value="NZ_QJKB01000002.1"/>
</dbReference>
<comment type="similarity">
    <text evidence="2 10 11">Belongs to the TonB-dependent receptor family.</text>
</comment>
<evidence type="ECO:0000256" key="5">
    <source>
        <dbReference type="ARBA" id="ARBA00022692"/>
    </source>
</evidence>
<dbReference type="InterPro" id="IPR012910">
    <property type="entry name" value="Plug_dom"/>
</dbReference>
<feature type="domain" description="TonB-dependent receptor-like beta-barrel" evidence="13">
    <location>
        <begin position="387"/>
        <end position="860"/>
    </location>
</feature>
<evidence type="ECO:0000256" key="1">
    <source>
        <dbReference type="ARBA" id="ARBA00004571"/>
    </source>
</evidence>
<dbReference type="GO" id="GO:0009279">
    <property type="term" value="C:cell outer membrane"/>
    <property type="evidence" value="ECO:0007669"/>
    <property type="project" value="UniProtKB-SubCell"/>
</dbReference>
<dbReference type="Gene3D" id="2.40.170.20">
    <property type="entry name" value="TonB-dependent receptor, beta-barrel domain"/>
    <property type="match status" value="1"/>
</dbReference>
<dbReference type="Proteomes" id="UP000247792">
    <property type="component" value="Unassembled WGS sequence"/>
</dbReference>
<dbReference type="CDD" id="cd01347">
    <property type="entry name" value="ligand_gated_channel"/>
    <property type="match status" value="1"/>
</dbReference>
<keyword evidence="12" id="KW-0732">Signal</keyword>
<feature type="domain" description="TonB-dependent receptor plug" evidence="14">
    <location>
        <begin position="50"/>
        <end position="155"/>
    </location>
</feature>
<keyword evidence="9 10" id="KW-0998">Cell outer membrane</keyword>
<feature type="chain" id="PRO_5016329918" evidence="12">
    <location>
        <begin position="31"/>
        <end position="897"/>
    </location>
</feature>
<keyword evidence="7 10" id="KW-0472">Membrane</keyword>
<dbReference type="InterPro" id="IPR036942">
    <property type="entry name" value="Beta-barrel_TonB_sf"/>
</dbReference>
<keyword evidence="5 10" id="KW-0812">Transmembrane</keyword>
<dbReference type="Pfam" id="PF00593">
    <property type="entry name" value="TonB_dep_Rec_b-barrel"/>
    <property type="match status" value="1"/>
</dbReference>
<dbReference type="InterPro" id="IPR037066">
    <property type="entry name" value="Plug_dom_sf"/>
</dbReference>
<dbReference type="PANTHER" id="PTHR47234:SF2">
    <property type="entry name" value="TONB-DEPENDENT RECEPTOR"/>
    <property type="match status" value="1"/>
</dbReference>
<evidence type="ECO:0000256" key="12">
    <source>
        <dbReference type="SAM" id="SignalP"/>
    </source>
</evidence>
<dbReference type="Pfam" id="PF07715">
    <property type="entry name" value="Plug"/>
    <property type="match status" value="1"/>
</dbReference>
<feature type="signal peptide" evidence="12">
    <location>
        <begin position="1"/>
        <end position="30"/>
    </location>
</feature>
<evidence type="ECO:0000313" key="16">
    <source>
        <dbReference type="Proteomes" id="UP000247792"/>
    </source>
</evidence>
<organism evidence="15 16">
    <name type="scientific">Undibacterium pigrum</name>
    <dbReference type="NCBI Taxonomy" id="401470"/>
    <lineage>
        <taxon>Bacteria</taxon>
        <taxon>Pseudomonadati</taxon>
        <taxon>Pseudomonadota</taxon>
        <taxon>Betaproteobacteria</taxon>
        <taxon>Burkholderiales</taxon>
        <taxon>Oxalobacteraceae</taxon>
        <taxon>Undibacterium</taxon>
    </lineage>
</organism>
<dbReference type="PANTHER" id="PTHR47234">
    <property type="match status" value="1"/>
</dbReference>
<keyword evidence="4 10" id="KW-1134">Transmembrane beta strand</keyword>
<dbReference type="InterPro" id="IPR039426">
    <property type="entry name" value="TonB-dep_rcpt-like"/>
</dbReference>
<comment type="subcellular location">
    <subcellularLocation>
        <location evidence="1 10">Cell outer membrane</location>
        <topology evidence="1 10">Multi-pass membrane protein</topology>
    </subcellularLocation>
</comment>
<evidence type="ECO:0000256" key="3">
    <source>
        <dbReference type="ARBA" id="ARBA00022448"/>
    </source>
</evidence>
<evidence type="ECO:0000256" key="7">
    <source>
        <dbReference type="ARBA" id="ARBA00023136"/>
    </source>
</evidence>
<dbReference type="EMBL" id="QJKB01000002">
    <property type="protein sequence ID" value="PXX45463.1"/>
    <property type="molecule type" value="Genomic_DNA"/>
</dbReference>
<dbReference type="PROSITE" id="PS52016">
    <property type="entry name" value="TONB_DEPENDENT_REC_3"/>
    <property type="match status" value="1"/>
</dbReference>
<dbReference type="Gene3D" id="2.170.130.10">
    <property type="entry name" value="TonB-dependent receptor, plug domain"/>
    <property type="match status" value="1"/>
</dbReference>
<dbReference type="InterPro" id="IPR000531">
    <property type="entry name" value="Beta-barrel_TonB"/>
</dbReference>
<dbReference type="AlphaFoldDB" id="A0A318JFB3"/>